<accession>A0A4S3JWJ5</accession>
<evidence type="ECO:0000313" key="2">
    <source>
        <dbReference type="EMBL" id="THC99859.1"/>
    </source>
</evidence>
<comment type="caution">
    <text evidence="2">The sequence shown here is derived from an EMBL/GenBank/DDBJ whole genome shotgun (WGS) entry which is preliminary data.</text>
</comment>
<dbReference type="InterPro" id="IPR049192">
    <property type="entry name" value="DUF4246_C"/>
</dbReference>
<dbReference type="Proteomes" id="UP000308092">
    <property type="component" value="Unassembled WGS sequence"/>
</dbReference>
<gene>
    <name evidence="2" type="ORF">EYZ11_000671</name>
</gene>
<dbReference type="Pfam" id="PF14033">
    <property type="entry name" value="DUF4246"/>
    <property type="match status" value="1"/>
</dbReference>
<organism evidence="2 3">
    <name type="scientific">Aspergillus tanneri</name>
    <dbReference type="NCBI Taxonomy" id="1220188"/>
    <lineage>
        <taxon>Eukaryota</taxon>
        <taxon>Fungi</taxon>
        <taxon>Dikarya</taxon>
        <taxon>Ascomycota</taxon>
        <taxon>Pezizomycotina</taxon>
        <taxon>Eurotiomycetes</taxon>
        <taxon>Eurotiomycetidae</taxon>
        <taxon>Eurotiales</taxon>
        <taxon>Aspergillaceae</taxon>
        <taxon>Aspergillus</taxon>
        <taxon>Aspergillus subgen. Circumdati</taxon>
    </lineage>
</organism>
<feature type="domain" description="DUF4246" evidence="1">
    <location>
        <begin position="24"/>
        <end position="67"/>
    </location>
</feature>
<dbReference type="AlphaFoldDB" id="A0A4S3JWJ5"/>
<protein>
    <recommendedName>
        <fullName evidence="1">DUF4246 domain-containing protein</fullName>
    </recommendedName>
</protein>
<proteinExistence type="predicted"/>
<evidence type="ECO:0000259" key="1">
    <source>
        <dbReference type="Pfam" id="PF14033"/>
    </source>
</evidence>
<sequence>MDSTQSFRFDLPGFTLPLACEPLYRVSPVKLEDRSKPGHRKILALFLVDPNIRIISYANIPPPQEDRGKEKREIVQRVFAVEITVELQEMVNDGLFSPPIITMDVAKQYRLELMEERSVNSKEQNECSGNDTNDCLSIDWISFVALMYPLHQCVYSHGHQL</sequence>
<dbReference type="InterPro" id="IPR025340">
    <property type="entry name" value="DUF4246"/>
</dbReference>
<keyword evidence="3" id="KW-1185">Reference proteome</keyword>
<dbReference type="STRING" id="1220188.A0A4S3JWJ5"/>
<evidence type="ECO:0000313" key="3">
    <source>
        <dbReference type="Proteomes" id="UP000308092"/>
    </source>
</evidence>
<dbReference type="PANTHER" id="PTHR33119:SF1">
    <property type="entry name" value="FE2OG DIOXYGENASE DOMAIN-CONTAINING PROTEIN"/>
    <property type="match status" value="1"/>
</dbReference>
<dbReference type="VEuPathDB" id="FungiDB:EYZ11_000671"/>
<dbReference type="EMBL" id="SOSA01000010">
    <property type="protein sequence ID" value="THC99859.1"/>
    <property type="molecule type" value="Genomic_DNA"/>
</dbReference>
<reference evidence="2 3" key="1">
    <citation type="submission" date="2019-03" db="EMBL/GenBank/DDBJ databases">
        <title>The genome sequence of a newly discovered highly antifungal drug resistant Aspergillus species, Aspergillus tanneri NIH 1004.</title>
        <authorList>
            <person name="Mounaud S."/>
            <person name="Singh I."/>
            <person name="Joardar V."/>
            <person name="Pakala S."/>
            <person name="Pakala S."/>
            <person name="Venepally P."/>
            <person name="Hoover J."/>
            <person name="Nierman W."/>
            <person name="Chung J."/>
            <person name="Losada L."/>
        </authorList>
    </citation>
    <scope>NUCLEOTIDE SEQUENCE [LARGE SCALE GENOMIC DNA]</scope>
    <source>
        <strain evidence="2 3">NIH1004</strain>
    </source>
</reference>
<dbReference type="PANTHER" id="PTHR33119">
    <property type="entry name" value="IFI3P"/>
    <property type="match status" value="1"/>
</dbReference>
<name>A0A4S3JWJ5_9EURO</name>